<comment type="caution">
    <text evidence="2">The sequence shown here is derived from an EMBL/GenBank/DDBJ whole genome shotgun (WGS) entry which is preliminary data.</text>
</comment>
<dbReference type="AlphaFoldDB" id="T0ZZ87"/>
<accession>T0ZZ87</accession>
<proteinExistence type="predicted"/>
<reference evidence="2" key="1">
    <citation type="submission" date="2013-08" db="EMBL/GenBank/DDBJ databases">
        <authorList>
            <person name="Mendez C."/>
            <person name="Richter M."/>
            <person name="Ferrer M."/>
            <person name="Sanchez J."/>
        </authorList>
    </citation>
    <scope>NUCLEOTIDE SEQUENCE</scope>
</reference>
<reference evidence="2" key="2">
    <citation type="journal article" date="2014" name="ISME J.">
        <title>Microbial stratification in low pH oxic and suboxic macroscopic growths along an acid mine drainage.</title>
        <authorList>
            <person name="Mendez-Garcia C."/>
            <person name="Mesa V."/>
            <person name="Sprenger R.R."/>
            <person name="Richter M."/>
            <person name="Diez M.S."/>
            <person name="Solano J."/>
            <person name="Bargiela R."/>
            <person name="Golyshina O.V."/>
            <person name="Manteca A."/>
            <person name="Ramos J.L."/>
            <person name="Gallego J.R."/>
            <person name="Llorente I."/>
            <person name="Martins Dos Santos V.A."/>
            <person name="Jensen O.N."/>
            <person name="Pelaez A.I."/>
            <person name="Sanchez J."/>
            <person name="Ferrer M."/>
        </authorList>
    </citation>
    <scope>NUCLEOTIDE SEQUENCE</scope>
</reference>
<evidence type="ECO:0000313" key="2">
    <source>
        <dbReference type="EMBL" id="EQD53551.1"/>
    </source>
</evidence>
<name>T0ZZ87_9ZZZZ</name>
<feature type="non-terminal residue" evidence="2">
    <location>
        <position position="84"/>
    </location>
</feature>
<dbReference type="Pfam" id="PF02661">
    <property type="entry name" value="Fic"/>
    <property type="match status" value="1"/>
</dbReference>
<evidence type="ECO:0000259" key="1">
    <source>
        <dbReference type="PROSITE" id="PS51459"/>
    </source>
</evidence>
<feature type="domain" description="Fido" evidence="1">
    <location>
        <begin position="1"/>
        <end position="84"/>
    </location>
</feature>
<dbReference type="InterPro" id="IPR053737">
    <property type="entry name" value="Type_II_TA_Toxin"/>
</dbReference>
<feature type="non-terminal residue" evidence="2">
    <location>
        <position position="1"/>
    </location>
</feature>
<dbReference type="EMBL" id="AUZX01008955">
    <property type="protein sequence ID" value="EQD53551.1"/>
    <property type="molecule type" value="Genomic_DNA"/>
</dbReference>
<protein>
    <submittedName>
        <fullName evidence="2">Death-on-curing family protein</fullName>
    </submittedName>
</protein>
<dbReference type="InterPro" id="IPR003812">
    <property type="entry name" value="Fido"/>
</dbReference>
<organism evidence="2">
    <name type="scientific">mine drainage metagenome</name>
    <dbReference type="NCBI Taxonomy" id="410659"/>
    <lineage>
        <taxon>unclassified sequences</taxon>
        <taxon>metagenomes</taxon>
        <taxon>ecological metagenomes</taxon>
    </lineage>
</organism>
<dbReference type="PROSITE" id="PS51459">
    <property type="entry name" value="FIDO"/>
    <property type="match status" value="1"/>
</dbReference>
<dbReference type="Gene3D" id="1.20.120.1870">
    <property type="entry name" value="Fic/DOC protein, Fido domain"/>
    <property type="match status" value="1"/>
</dbReference>
<sequence>NPATVGLDPDRLLESVTGFRRDLSETEPNLGMFGSERDGGFRRIVASLEQSMFGETLYPSVEEKAANLLYFIVKDHPFSDGNKR</sequence>
<gene>
    <name evidence="2" type="ORF">B1A_12343</name>
</gene>